<dbReference type="PRINTS" id="PR00385">
    <property type="entry name" value="P450"/>
</dbReference>
<dbReference type="AlphaFoldDB" id="A0A9P6BBW3"/>
<dbReference type="EMBL" id="MU128911">
    <property type="protein sequence ID" value="KAF9520560.1"/>
    <property type="molecule type" value="Genomic_DNA"/>
</dbReference>
<dbReference type="Pfam" id="PF05024">
    <property type="entry name" value="Gpi1"/>
    <property type="match status" value="2"/>
</dbReference>
<dbReference type="GO" id="GO:0016705">
    <property type="term" value="F:oxidoreductase activity, acting on paired donors, with incorporation or reduction of molecular oxygen"/>
    <property type="evidence" value="ECO:0007669"/>
    <property type="project" value="InterPro"/>
</dbReference>
<accession>A0A9P6BBW3</accession>
<dbReference type="PANTHER" id="PTHR24287:SF1">
    <property type="entry name" value="P450, PUTATIVE (EUROFUNG)-RELATED"/>
    <property type="match status" value="1"/>
</dbReference>
<sequence length="965" mass="108696">MTRPIAGAQPDAADPKCIQTNVYPSTHAYGWRHAPPTIQLPPQVPARSCQRSDPIASNWESALNHPSSRERHPPSYCSYTRYSQLRDAARFGAVLPPEVKGRWPGNIDRLFELGRMYTNDYALKFMDAWFEALNADTINLRLFGRDNFLTRDHNAIKTILATSFPDFEKGDDVKSSMWGLFGAGIFNTDGDEWKAHRALTRPFFARERVRDFEHFDKYSNKVVDLFRGRALAGESVDVQDVFGRFTLDAAGEFLFGTTELNTLDFPLPRPGKALLGQKGSLPEGERSWIWPLYELFGDATNPPNKMIDDWVAPLIRKALEEKKKRGSQKMSVEDGSLTDHLVDSTEDGKLIRDELINILLASRDTASPFTATLLTFTLYMLSQHPEATKKLRSEVIAAVPEGPPTFDDVRSLKYLRACLNETLRLFPPVANNVRASARPSVLPGSPGSKPIYVPENVNVTYSDMLMQRRKDLWGDDALEFNPERWIDPERLKIMTSDPFKFVPFNAGPRICLGQNFAYNEASFLMVRLLQVFDHFELPSGGWSSWFHPPSGLAKSAWPGPRRKGVAAKFNHPLCEEPLQLDITSAKDSPPQDTLGSRMIKLGSLDFTNEKRSAVGQSSILSMARNINASKHQVAASSEDEVPPQSSSQLSSMAKKLLSAVATASLTLCDLGLPLYGGTRLKDLSATFQQIDVRAEQALLLPKQFYVLRRSKQRDLAYAAGQYINFYNCIWLILNDIIVGTTFGIFLCDNHDFLGGILGEYTYYLTVDFTRQALIWLDNWPVGLKLNTELSRFFDAIYGYAVLPTYNLRRRIDWAVGDDNDHFHGLGLTQYSYFMHLRLIFMCGGYLQLACCKADVDDDAVGKRRNVLRNRIDSWDYDLDQLLLGTILFTLLAFLFPTVLGHIGIVLTHATLETCLRIHESFSPLRHDASLEGPRPSSRRDIFYNGRNAAKAYCQGYSSQSVFSAK</sequence>
<keyword evidence="7" id="KW-0503">Monooxygenase</keyword>
<dbReference type="PANTHER" id="PTHR24287">
    <property type="entry name" value="P450, PUTATIVE (EUROFUNG)-RELATED"/>
    <property type="match status" value="1"/>
</dbReference>
<evidence type="ECO:0000256" key="5">
    <source>
        <dbReference type="ARBA" id="ARBA00023002"/>
    </source>
</evidence>
<keyword evidence="6 8" id="KW-0408">Iron</keyword>
<comment type="similarity">
    <text evidence="2">Belongs to the cytochrome P450 family.</text>
</comment>
<comment type="cofactor">
    <cofactor evidence="1 8">
        <name>heme</name>
        <dbReference type="ChEBI" id="CHEBI:30413"/>
    </cofactor>
</comment>
<evidence type="ECO:0000256" key="3">
    <source>
        <dbReference type="ARBA" id="ARBA00022617"/>
    </source>
</evidence>
<dbReference type="OrthoDB" id="1470350at2759"/>
<dbReference type="GO" id="GO:0020037">
    <property type="term" value="F:heme binding"/>
    <property type="evidence" value="ECO:0007669"/>
    <property type="project" value="InterPro"/>
</dbReference>
<dbReference type="Pfam" id="PF00067">
    <property type="entry name" value="p450"/>
    <property type="match status" value="1"/>
</dbReference>
<dbReference type="GO" id="GO:0005506">
    <property type="term" value="F:iron ion binding"/>
    <property type="evidence" value="ECO:0007669"/>
    <property type="project" value="InterPro"/>
</dbReference>
<dbReference type="GO" id="GO:0004497">
    <property type="term" value="F:monooxygenase activity"/>
    <property type="evidence" value="ECO:0007669"/>
    <property type="project" value="UniProtKB-KW"/>
</dbReference>
<comment type="caution">
    <text evidence="10">The sequence shown here is derived from an EMBL/GenBank/DDBJ whole genome shotgun (WGS) entry which is preliminary data.</text>
</comment>
<keyword evidence="9" id="KW-0812">Transmembrane</keyword>
<gene>
    <name evidence="10" type="ORF">BS47DRAFT_1387177</name>
</gene>
<evidence type="ECO:0000256" key="4">
    <source>
        <dbReference type="ARBA" id="ARBA00022723"/>
    </source>
</evidence>
<dbReference type="GO" id="GO:0006506">
    <property type="term" value="P:GPI anchor biosynthetic process"/>
    <property type="evidence" value="ECO:0007669"/>
    <property type="project" value="InterPro"/>
</dbReference>
<feature type="binding site" description="axial binding residue" evidence="8">
    <location>
        <position position="511"/>
    </location>
    <ligand>
        <name>heme</name>
        <dbReference type="ChEBI" id="CHEBI:30413"/>
    </ligand>
    <ligandPart>
        <name>Fe</name>
        <dbReference type="ChEBI" id="CHEBI:18248"/>
    </ligandPart>
</feature>
<keyword evidence="4 8" id="KW-0479">Metal-binding</keyword>
<dbReference type="InterPro" id="IPR007720">
    <property type="entry name" value="PigQ/GPI1"/>
</dbReference>
<dbReference type="GO" id="GO:0016020">
    <property type="term" value="C:membrane"/>
    <property type="evidence" value="ECO:0007669"/>
    <property type="project" value="InterPro"/>
</dbReference>
<evidence type="ECO:0000256" key="9">
    <source>
        <dbReference type="SAM" id="Phobius"/>
    </source>
</evidence>
<dbReference type="InterPro" id="IPR047146">
    <property type="entry name" value="Cyt_P450_E_CYP52_fungi"/>
</dbReference>
<evidence type="ECO:0008006" key="12">
    <source>
        <dbReference type="Google" id="ProtNLM"/>
    </source>
</evidence>
<dbReference type="PROSITE" id="PS00086">
    <property type="entry name" value="CYTOCHROME_P450"/>
    <property type="match status" value="1"/>
</dbReference>
<evidence type="ECO:0000256" key="8">
    <source>
        <dbReference type="PIRSR" id="PIRSR602403-1"/>
    </source>
</evidence>
<proteinExistence type="inferred from homology"/>
<keyword evidence="5" id="KW-0560">Oxidoreductase</keyword>
<dbReference type="PRINTS" id="PR00465">
    <property type="entry name" value="EP450IV"/>
</dbReference>
<organism evidence="10 11">
    <name type="scientific">Hydnum rufescens UP504</name>
    <dbReference type="NCBI Taxonomy" id="1448309"/>
    <lineage>
        <taxon>Eukaryota</taxon>
        <taxon>Fungi</taxon>
        <taxon>Dikarya</taxon>
        <taxon>Basidiomycota</taxon>
        <taxon>Agaricomycotina</taxon>
        <taxon>Agaricomycetes</taxon>
        <taxon>Cantharellales</taxon>
        <taxon>Hydnaceae</taxon>
        <taxon>Hydnum</taxon>
    </lineage>
</organism>
<reference evidence="10" key="1">
    <citation type="journal article" date="2020" name="Nat. Commun.">
        <title>Large-scale genome sequencing of mycorrhizal fungi provides insights into the early evolution of symbiotic traits.</title>
        <authorList>
            <person name="Miyauchi S."/>
            <person name="Kiss E."/>
            <person name="Kuo A."/>
            <person name="Drula E."/>
            <person name="Kohler A."/>
            <person name="Sanchez-Garcia M."/>
            <person name="Morin E."/>
            <person name="Andreopoulos B."/>
            <person name="Barry K.W."/>
            <person name="Bonito G."/>
            <person name="Buee M."/>
            <person name="Carver A."/>
            <person name="Chen C."/>
            <person name="Cichocki N."/>
            <person name="Clum A."/>
            <person name="Culley D."/>
            <person name="Crous P.W."/>
            <person name="Fauchery L."/>
            <person name="Girlanda M."/>
            <person name="Hayes R.D."/>
            <person name="Keri Z."/>
            <person name="LaButti K."/>
            <person name="Lipzen A."/>
            <person name="Lombard V."/>
            <person name="Magnuson J."/>
            <person name="Maillard F."/>
            <person name="Murat C."/>
            <person name="Nolan M."/>
            <person name="Ohm R.A."/>
            <person name="Pangilinan J."/>
            <person name="Pereira M.F."/>
            <person name="Perotto S."/>
            <person name="Peter M."/>
            <person name="Pfister S."/>
            <person name="Riley R."/>
            <person name="Sitrit Y."/>
            <person name="Stielow J.B."/>
            <person name="Szollosi G."/>
            <person name="Zifcakova L."/>
            <person name="Stursova M."/>
            <person name="Spatafora J.W."/>
            <person name="Tedersoo L."/>
            <person name="Vaario L.M."/>
            <person name="Yamada A."/>
            <person name="Yan M."/>
            <person name="Wang P."/>
            <person name="Xu J."/>
            <person name="Bruns T."/>
            <person name="Baldrian P."/>
            <person name="Vilgalys R."/>
            <person name="Dunand C."/>
            <person name="Henrissat B."/>
            <person name="Grigoriev I.V."/>
            <person name="Hibbett D."/>
            <person name="Nagy L.G."/>
            <person name="Martin F.M."/>
        </authorList>
    </citation>
    <scope>NUCLEOTIDE SEQUENCE</scope>
    <source>
        <strain evidence="10">UP504</strain>
    </source>
</reference>
<dbReference type="Gene3D" id="1.10.630.10">
    <property type="entry name" value="Cytochrome P450"/>
    <property type="match status" value="1"/>
</dbReference>
<evidence type="ECO:0000313" key="10">
    <source>
        <dbReference type="EMBL" id="KAF9520560.1"/>
    </source>
</evidence>
<keyword evidence="11" id="KW-1185">Reference proteome</keyword>
<evidence type="ECO:0000256" key="7">
    <source>
        <dbReference type="ARBA" id="ARBA00023033"/>
    </source>
</evidence>
<name>A0A9P6BBW3_9AGAM</name>
<dbReference type="InterPro" id="IPR001128">
    <property type="entry name" value="Cyt_P450"/>
</dbReference>
<dbReference type="Proteomes" id="UP000886523">
    <property type="component" value="Unassembled WGS sequence"/>
</dbReference>
<dbReference type="InterPro" id="IPR002403">
    <property type="entry name" value="Cyt_P450_E_grp-IV"/>
</dbReference>
<feature type="transmembrane region" description="Helical" evidence="9">
    <location>
        <begin position="881"/>
        <end position="906"/>
    </location>
</feature>
<keyword evidence="3 8" id="KW-0349">Heme</keyword>
<keyword evidence="9" id="KW-0472">Membrane</keyword>
<dbReference type="InterPro" id="IPR036396">
    <property type="entry name" value="Cyt_P450_sf"/>
</dbReference>
<dbReference type="InterPro" id="IPR017972">
    <property type="entry name" value="Cyt_P450_CS"/>
</dbReference>
<evidence type="ECO:0000256" key="2">
    <source>
        <dbReference type="ARBA" id="ARBA00010617"/>
    </source>
</evidence>
<protein>
    <recommendedName>
        <fullName evidence="12">Cytochrome P450</fullName>
    </recommendedName>
</protein>
<evidence type="ECO:0000313" key="11">
    <source>
        <dbReference type="Proteomes" id="UP000886523"/>
    </source>
</evidence>
<keyword evidence="9" id="KW-1133">Transmembrane helix</keyword>
<evidence type="ECO:0000256" key="6">
    <source>
        <dbReference type="ARBA" id="ARBA00023004"/>
    </source>
</evidence>
<dbReference type="SUPFAM" id="SSF48264">
    <property type="entry name" value="Cytochrome P450"/>
    <property type="match status" value="1"/>
</dbReference>
<evidence type="ECO:0000256" key="1">
    <source>
        <dbReference type="ARBA" id="ARBA00001971"/>
    </source>
</evidence>